<dbReference type="GeneID" id="37269480"/>
<keyword evidence="3 6" id="KW-1133">Transmembrane helix</keyword>
<dbReference type="GO" id="GO:0005254">
    <property type="term" value="F:chloride channel activity"/>
    <property type="evidence" value="ECO:0007669"/>
    <property type="project" value="TreeGrafter"/>
</dbReference>
<feature type="transmembrane region" description="Helical" evidence="6">
    <location>
        <begin position="376"/>
        <end position="397"/>
    </location>
</feature>
<gene>
    <name evidence="9" type="ORF">FA09DRAFT_328847</name>
</gene>
<evidence type="ECO:0000256" key="1">
    <source>
        <dbReference type="ARBA" id="ARBA00004141"/>
    </source>
</evidence>
<dbReference type="InterPro" id="IPR049452">
    <property type="entry name" value="Anoctamin_TM"/>
</dbReference>
<feature type="transmembrane region" description="Helical" evidence="6">
    <location>
        <begin position="516"/>
        <end position="539"/>
    </location>
</feature>
<evidence type="ECO:0000256" key="3">
    <source>
        <dbReference type="ARBA" id="ARBA00022989"/>
    </source>
</evidence>
<keyword evidence="10" id="KW-1185">Reference proteome</keyword>
<dbReference type="RefSeq" id="XP_025599730.1">
    <property type="nucleotide sequence ID" value="XM_025741936.1"/>
</dbReference>
<protein>
    <submittedName>
        <fullName evidence="9">DUF590-domain-containing protein</fullName>
    </submittedName>
</protein>
<evidence type="ECO:0000256" key="5">
    <source>
        <dbReference type="SAM" id="MobiDB-lite"/>
    </source>
</evidence>
<feature type="domain" description="Anoctamin transmembrane" evidence="7">
    <location>
        <begin position="179"/>
        <end position="667"/>
    </location>
</feature>
<dbReference type="InterPro" id="IPR049456">
    <property type="entry name" value="Anoctamin_N_fung"/>
</dbReference>
<dbReference type="OrthoDB" id="296386at2759"/>
<evidence type="ECO:0000313" key="9">
    <source>
        <dbReference type="EMBL" id="PWN99451.1"/>
    </source>
</evidence>
<feature type="transmembrane region" description="Helical" evidence="6">
    <location>
        <begin position="291"/>
        <end position="313"/>
    </location>
</feature>
<evidence type="ECO:0000256" key="6">
    <source>
        <dbReference type="SAM" id="Phobius"/>
    </source>
</evidence>
<feature type="transmembrane region" description="Helical" evidence="6">
    <location>
        <begin position="631"/>
        <end position="652"/>
    </location>
</feature>
<keyword evidence="4 6" id="KW-0472">Membrane</keyword>
<evidence type="ECO:0000259" key="7">
    <source>
        <dbReference type="Pfam" id="PF04547"/>
    </source>
</evidence>
<sequence length="738" mass="81171">MPDPSVDLVLLFECAPSHALEAGAQPDAAADRAIAAEYARLVSAIRSVGMRFTARPGADKGTVLLFVKAEAEALVHMRRAENMKDFLHGAGGPPGPGSASQPFSPAERIRFTHALLTSPASAEASQPSGAGLAIKSSAYPHLLDIFPVHDTEYNRVWLERWTKLGSLLTIKDGDLDDLRAQFGEHVAVYFAFLASYFTSLLFLAPIAVSFWYSGCVFSLSYSILLVAWSLIFTEVWRMRERKLSVRWGTYGTEAVAERRQDFQPRTVKVDEATGEKEEVFEWWRRESRMAVSLPVMLFFAALLGATLTTMFAVEVFATKLYDGVGAALLPQVPTILFATAVPQIMGAWQATAKALTKWENHYSAQNHADALTLKTFALQAFVSYGALTLSALVYIPFGQSIMNELVSRGYFAGHISRALARGTLHHTPSGEVAFDINAARMHNQLFAVLTTTQAIGAFTELVLPFILRKVAEYRKQRAEGGKTGKSQDKFLQRVAKEMALPPYETFGDYAEMATQFGYIVLWSTIWPLAPIMALVNNFFELRSDALKVCLNSRRPVPRRSATIGPWLDVLSFIAWLAALSNAALVYLFQQAPDAHLEGHSVYETKMRTHHADITTTSASGLSERYCPLVPSFLPCSSAASALVAGLLLALVAERGYSVLRSAVRHLLERALWRGSAEETQLRRRDWQARQMAVAQHGISAPTPMPPALPDKEGSADGAFWDAEADESSNSIAGVQKRE</sequence>
<accession>A0A316ZD46</accession>
<feature type="transmembrane region" description="Helical" evidence="6">
    <location>
        <begin position="560"/>
        <end position="588"/>
    </location>
</feature>
<feature type="transmembrane region" description="Helical" evidence="6">
    <location>
        <begin position="210"/>
        <end position="232"/>
    </location>
</feature>
<feature type="domain" description="Anoctamin alpha-beta plait" evidence="8">
    <location>
        <begin position="6"/>
        <end position="122"/>
    </location>
</feature>
<comment type="subcellular location">
    <subcellularLocation>
        <location evidence="1">Membrane</location>
        <topology evidence="1">Multi-pass membrane protein</topology>
    </subcellularLocation>
</comment>
<keyword evidence="2 6" id="KW-0812">Transmembrane</keyword>
<feature type="region of interest" description="Disordered" evidence="5">
    <location>
        <begin position="698"/>
        <end position="738"/>
    </location>
</feature>
<dbReference type="STRING" id="58919.A0A316ZD46"/>
<dbReference type="EMBL" id="KZ819288">
    <property type="protein sequence ID" value="PWN99451.1"/>
    <property type="molecule type" value="Genomic_DNA"/>
</dbReference>
<dbReference type="GO" id="GO:0016020">
    <property type="term" value="C:membrane"/>
    <property type="evidence" value="ECO:0007669"/>
    <property type="project" value="UniProtKB-SubCell"/>
</dbReference>
<organism evidence="9 10">
    <name type="scientific">Tilletiopsis washingtonensis</name>
    <dbReference type="NCBI Taxonomy" id="58919"/>
    <lineage>
        <taxon>Eukaryota</taxon>
        <taxon>Fungi</taxon>
        <taxon>Dikarya</taxon>
        <taxon>Basidiomycota</taxon>
        <taxon>Ustilaginomycotina</taxon>
        <taxon>Exobasidiomycetes</taxon>
        <taxon>Entylomatales</taxon>
        <taxon>Entylomatales incertae sedis</taxon>
        <taxon>Tilletiopsis</taxon>
    </lineage>
</organism>
<evidence type="ECO:0000256" key="2">
    <source>
        <dbReference type="ARBA" id="ARBA00022692"/>
    </source>
</evidence>
<evidence type="ECO:0000259" key="8">
    <source>
        <dbReference type="Pfam" id="PF20877"/>
    </source>
</evidence>
<evidence type="ECO:0000256" key="4">
    <source>
        <dbReference type="ARBA" id="ARBA00023136"/>
    </source>
</evidence>
<dbReference type="Proteomes" id="UP000245946">
    <property type="component" value="Unassembled WGS sequence"/>
</dbReference>
<dbReference type="InterPro" id="IPR007632">
    <property type="entry name" value="Anoctamin"/>
</dbReference>
<feature type="transmembrane region" description="Helical" evidence="6">
    <location>
        <begin position="445"/>
        <end position="467"/>
    </location>
</feature>
<name>A0A316ZD46_9BASI</name>
<reference evidence="9 10" key="1">
    <citation type="journal article" date="2018" name="Mol. Biol. Evol.">
        <title>Broad Genomic Sampling Reveals a Smut Pathogenic Ancestry of the Fungal Clade Ustilaginomycotina.</title>
        <authorList>
            <person name="Kijpornyongpan T."/>
            <person name="Mondo S.J."/>
            <person name="Barry K."/>
            <person name="Sandor L."/>
            <person name="Lee J."/>
            <person name="Lipzen A."/>
            <person name="Pangilinan J."/>
            <person name="LaButti K."/>
            <person name="Hainaut M."/>
            <person name="Henrissat B."/>
            <person name="Grigoriev I.V."/>
            <person name="Spatafora J.W."/>
            <person name="Aime M.C."/>
        </authorList>
    </citation>
    <scope>NUCLEOTIDE SEQUENCE [LARGE SCALE GENOMIC DNA]</scope>
    <source>
        <strain evidence="9 10">MCA 4186</strain>
    </source>
</reference>
<proteinExistence type="predicted"/>
<feature type="transmembrane region" description="Helical" evidence="6">
    <location>
        <begin position="186"/>
        <end position="204"/>
    </location>
</feature>
<dbReference type="AlphaFoldDB" id="A0A316ZD46"/>
<dbReference type="Pfam" id="PF04547">
    <property type="entry name" value="Anoctamin"/>
    <property type="match status" value="1"/>
</dbReference>
<dbReference type="Pfam" id="PF20877">
    <property type="entry name" value="Anoctamin_N"/>
    <property type="match status" value="1"/>
</dbReference>
<dbReference type="PANTHER" id="PTHR12308:SF73">
    <property type="entry name" value="ANOCTAMIN"/>
    <property type="match status" value="1"/>
</dbReference>
<dbReference type="PANTHER" id="PTHR12308">
    <property type="entry name" value="ANOCTAMIN"/>
    <property type="match status" value="1"/>
</dbReference>
<dbReference type="GO" id="GO:0032541">
    <property type="term" value="C:cortical endoplasmic reticulum"/>
    <property type="evidence" value="ECO:0007669"/>
    <property type="project" value="TreeGrafter"/>
</dbReference>
<evidence type="ECO:0000313" key="10">
    <source>
        <dbReference type="Proteomes" id="UP000245946"/>
    </source>
</evidence>